<feature type="binding site" evidence="8">
    <location>
        <position position="701"/>
    </location>
    <ligand>
        <name>Fe cation</name>
        <dbReference type="ChEBI" id="CHEBI:24875"/>
    </ligand>
</feature>
<dbReference type="Pfam" id="PF00351">
    <property type="entry name" value="Biopterin_H"/>
    <property type="match status" value="3"/>
</dbReference>
<dbReference type="Gene3D" id="1.10.800.10">
    <property type="entry name" value="Aromatic amino acid hydroxylase"/>
    <property type="match status" value="2"/>
</dbReference>
<organism evidence="10 11">
    <name type="scientific">Syphacia muris</name>
    <dbReference type="NCBI Taxonomy" id="451379"/>
    <lineage>
        <taxon>Eukaryota</taxon>
        <taxon>Metazoa</taxon>
        <taxon>Ecdysozoa</taxon>
        <taxon>Nematoda</taxon>
        <taxon>Chromadorea</taxon>
        <taxon>Rhabditida</taxon>
        <taxon>Spirurina</taxon>
        <taxon>Oxyuridomorpha</taxon>
        <taxon>Oxyuroidea</taxon>
        <taxon>Oxyuridae</taxon>
        <taxon>Syphacia</taxon>
    </lineage>
</organism>
<dbReference type="GO" id="GO:0004505">
    <property type="term" value="F:phenylalanine 4-monooxygenase activity"/>
    <property type="evidence" value="ECO:0007669"/>
    <property type="project" value="UniProtKB-EC"/>
</dbReference>
<dbReference type="InterPro" id="IPR001273">
    <property type="entry name" value="ArAA_hydroxylase"/>
</dbReference>
<keyword evidence="7" id="KW-0503">Monooxygenase</keyword>
<keyword evidence="5" id="KW-0560">Oxidoreductase</keyword>
<keyword evidence="10" id="KW-1185">Reference proteome</keyword>
<evidence type="ECO:0000256" key="1">
    <source>
        <dbReference type="ARBA" id="ARBA00001954"/>
    </source>
</evidence>
<proteinExistence type="inferred from homology"/>
<evidence type="ECO:0000256" key="7">
    <source>
        <dbReference type="ARBA" id="ARBA00023033"/>
    </source>
</evidence>
<evidence type="ECO:0000256" key="4">
    <source>
        <dbReference type="ARBA" id="ARBA00022723"/>
    </source>
</evidence>
<dbReference type="InterPro" id="IPR036329">
    <property type="entry name" value="Aro-AA_hydroxylase_C_sf"/>
</dbReference>
<dbReference type="PANTHER" id="PTHR11473:SF24">
    <property type="entry name" value="PHENYLALANINE-4-HYDROXYLASE"/>
    <property type="match status" value="1"/>
</dbReference>
<dbReference type="PRINTS" id="PR00372">
    <property type="entry name" value="FYWHYDRXLASE"/>
</dbReference>
<comment type="similarity">
    <text evidence="2">Belongs to the biopterin-dependent aromatic amino acid hydroxylase family.</text>
</comment>
<evidence type="ECO:0000256" key="6">
    <source>
        <dbReference type="ARBA" id="ARBA00023004"/>
    </source>
</evidence>
<dbReference type="SUPFAM" id="SSF55021">
    <property type="entry name" value="ACT-like"/>
    <property type="match status" value="1"/>
</dbReference>
<protein>
    <recommendedName>
        <fullName evidence="3">phenylalanine 4-monooxygenase</fullName>
        <ecNumber evidence="3">1.14.16.1</ecNumber>
    </recommendedName>
</protein>
<sequence>MEMNFAVVYSDKSAQNDTQMQYPRHIKDLDNLEDKILCAGVEIDADHPGFKDIEYRKRREQLAQIAISYKHGQSIPRIKYTANELKAWAAVYEQLTNNTMPKYACKEYRQVFPLFQKNCGFRANDIPQLQDISDFLKESTGFTIRPTAGMLCSRDFLASLAFRVFRCTQYIRHHSKPIDACHEILGHVPLLATPEYAQFSQEFGLLSLGASDELITKLASVSFFSGSISIMFLTLYWYTIENGLCIENGKRKIYGAGLLSSPAEAEYCFSGKAKLRKFESDIVANEKYPLTDQNWQYFVVDSLEEAKKNLIEWASAARRIQLRYNPYTQSIEELGNPYNLKVFVNEMTRDLTKFNGFLLKSFSNTSPLNNSATTLNFDVRSKSGALIDCFQVFKTSNVDLKHIECCPLNDSNKVQFSVCFEQELKEQQLQKLLGQLKKFSENVSVADSKKLNGSRADVVHEVCLFADNPLWFPKHIAELDQFANRILSYGAELDADHPGFKDATYRERRKYFADIAVNHKQLSDTTIAFNDVITKLSFYLSGQQIPKVQYTAKEIETWRTIYNKLKQLYPDYACMEYNKAFELCKKFCGYSPNNIPQLQDISDFLKSRTGFTLRPVAGLLSSRDFLAGLAFRVFHCTQYMRHYSVPMYTPEPDACHELLGHVPLFADPDFAKFSQQFGIISLGASDEVINQLGTLYWFTVEFGLCLENGQKKVYGAGLLSSFGEIQHALSNKVTNTLHLTNLIFQIAKN</sequence>
<keyword evidence="4 8" id="KW-0479">Metal-binding</keyword>
<dbReference type="InterPro" id="IPR045865">
    <property type="entry name" value="ACT-like_dom_sf"/>
</dbReference>
<dbReference type="WBParaSite" id="SMUV_0000091001-mRNA-1">
    <property type="protein sequence ID" value="SMUV_0000091001-mRNA-1"/>
    <property type="gene ID" value="SMUV_0000091001"/>
</dbReference>
<evidence type="ECO:0000256" key="8">
    <source>
        <dbReference type="PIRSR" id="PIRSR601273-2"/>
    </source>
</evidence>
<comment type="cofactor">
    <cofactor evidence="1 8">
        <name>Fe(2+)</name>
        <dbReference type="ChEBI" id="CHEBI:29033"/>
    </cofactor>
</comment>
<evidence type="ECO:0000313" key="11">
    <source>
        <dbReference type="WBParaSite" id="SMUV_0000091001-mRNA-1"/>
    </source>
</evidence>
<dbReference type="GO" id="GO:0005506">
    <property type="term" value="F:iron ion binding"/>
    <property type="evidence" value="ECO:0007669"/>
    <property type="project" value="InterPro"/>
</dbReference>
<dbReference type="PROSITE" id="PS00367">
    <property type="entry name" value="BH4_AAA_HYDROXYL_1"/>
    <property type="match status" value="1"/>
</dbReference>
<feature type="binding site" evidence="8">
    <location>
        <position position="661"/>
    </location>
    <ligand>
        <name>Fe cation</name>
        <dbReference type="ChEBI" id="CHEBI:24875"/>
    </ligand>
</feature>
<dbReference type="InterPro" id="IPR018301">
    <property type="entry name" value="ArAA_hydroxylase_Fe/CU_BS"/>
</dbReference>
<evidence type="ECO:0000256" key="2">
    <source>
        <dbReference type="ARBA" id="ARBA00009712"/>
    </source>
</evidence>
<keyword evidence="6 8" id="KW-0408">Iron</keyword>
<accession>A0A0N5A9V3</accession>
<evidence type="ECO:0000259" key="9">
    <source>
        <dbReference type="PROSITE" id="PS51410"/>
    </source>
</evidence>
<evidence type="ECO:0000256" key="5">
    <source>
        <dbReference type="ARBA" id="ARBA00023002"/>
    </source>
</evidence>
<feature type="domain" description="Biopterin-dependent aromatic amino acid hydroxylase family profile" evidence="9">
    <location>
        <begin position="7"/>
        <end position="362"/>
    </location>
</feature>
<name>A0A0N5A9V3_9BILA</name>
<dbReference type="Proteomes" id="UP000046393">
    <property type="component" value="Unplaced"/>
</dbReference>
<evidence type="ECO:0000256" key="3">
    <source>
        <dbReference type="ARBA" id="ARBA00011995"/>
    </source>
</evidence>
<evidence type="ECO:0000313" key="10">
    <source>
        <dbReference type="Proteomes" id="UP000046393"/>
    </source>
</evidence>
<feature type="binding site" evidence="8">
    <location>
        <position position="656"/>
    </location>
    <ligand>
        <name>Fe cation</name>
        <dbReference type="ChEBI" id="CHEBI:24875"/>
    </ligand>
</feature>
<dbReference type="STRING" id="451379.A0A0N5A9V3"/>
<dbReference type="PROSITE" id="PS51410">
    <property type="entry name" value="BH4_AAA_HYDROXYL_2"/>
    <property type="match status" value="2"/>
</dbReference>
<dbReference type="InterPro" id="IPR019774">
    <property type="entry name" value="Aromatic-AA_hydroxylase_C"/>
</dbReference>
<feature type="domain" description="Biopterin-dependent aromatic amino acid hydroxylase family profile" evidence="9">
    <location>
        <begin position="456"/>
        <end position="749"/>
    </location>
</feature>
<dbReference type="AlphaFoldDB" id="A0A0N5A9V3"/>
<dbReference type="PANTHER" id="PTHR11473">
    <property type="entry name" value="AROMATIC AMINO ACID HYDROXYLASE"/>
    <property type="match status" value="1"/>
</dbReference>
<reference evidence="11" key="1">
    <citation type="submission" date="2017-02" db="UniProtKB">
        <authorList>
            <consortium name="WormBaseParasite"/>
        </authorList>
    </citation>
    <scope>IDENTIFICATION</scope>
</reference>
<dbReference type="InterPro" id="IPR036951">
    <property type="entry name" value="ArAA_hydroxylase_sf"/>
</dbReference>
<dbReference type="EC" id="1.14.16.1" evidence="3"/>
<dbReference type="SUPFAM" id="SSF56534">
    <property type="entry name" value="Aromatic aminoacid monoxygenases, catalytic and oligomerization domains"/>
    <property type="match status" value="2"/>
</dbReference>